<accession>A0A830CMD7</accession>
<proteinExistence type="predicted"/>
<evidence type="ECO:0000313" key="2">
    <source>
        <dbReference type="Proteomes" id="UP000653305"/>
    </source>
</evidence>
<dbReference type="AlphaFoldDB" id="A0A830CMD7"/>
<evidence type="ECO:0000313" key="1">
    <source>
        <dbReference type="EMBL" id="GFQ01808.1"/>
    </source>
</evidence>
<reference evidence="1" key="1">
    <citation type="submission" date="2020-07" db="EMBL/GenBank/DDBJ databases">
        <title>Ethylene signaling mediates host invasion by parasitic plants.</title>
        <authorList>
            <person name="Yoshida S."/>
        </authorList>
    </citation>
    <scope>NUCLEOTIDE SEQUENCE</scope>
    <source>
        <strain evidence="1">Okayama</strain>
    </source>
</reference>
<dbReference type="Proteomes" id="UP000653305">
    <property type="component" value="Unassembled WGS sequence"/>
</dbReference>
<comment type="caution">
    <text evidence="1">The sequence shown here is derived from an EMBL/GenBank/DDBJ whole genome shotgun (WGS) entry which is preliminary data.</text>
</comment>
<organism evidence="1 2">
    <name type="scientific">Phtheirospermum japonicum</name>
    <dbReference type="NCBI Taxonomy" id="374723"/>
    <lineage>
        <taxon>Eukaryota</taxon>
        <taxon>Viridiplantae</taxon>
        <taxon>Streptophyta</taxon>
        <taxon>Embryophyta</taxon>
        <taxon>Tracheophyta</taxon>
        <taxon>Spermatophyta</taxon>
        <taxon>Magnoliopsida</taxon>
        <taxon>eudicotyledons</taxon>
        <taxon>Gunneridae</taxon>
        <taxon>Pentapetalae</taxon>
        <taxon>asterids</taxon>
        <taxon>lamiids</taxon>
        <taxon>Lamiales</taxon>
        <taxon>Orobanchaceae</taxon>
        <taxon>Orobanchaceae incertae sedis</taxon>
        <taxon>Phtheirospermum</taxon>
    </lineage>
</organism>
<protein>
    <submittedName>
        <fullName evidence="1">Uncharacterized protein</fullName>
    </submittedName>
</protein>
<gene>
    <name evidence="1" type="ORF">PHJA_002324700</name>
</gene>
<name>A0A830CMD7_9LAMI</name>
<keyword evidence="2" id="KW-1185">Reference proteome</keyword>
<dbReference type="EMBL" id="BMAC01000711">
    <property type="protein sequence ID" value="GFQ01808.1"/>
    <property type="molecule type" value="Genomic_DNA"/>
</dbReference>
<sequence length="51" mass="5868">MASAKFELPLACENPYTTRIEFNSLTLNEPGKEKRRQHLNLIHSGFNLYSS</sequence>